<accession>A0A6C0PBS9</accession>
<proteinExistence type="predicted"/>
<protein>
    <submittedName>
        <fullName evidence="1">DNA-entry nuclease</fullName>
    </submittedName>
</protein>
<name>A0A6C0PBS9_9BACL</name>
<reference evidence="1 2" key="1">
    <citation type="submission" date="2020-02" db="EMBL/GenBank/DDBJ databases">
        <title>Paenibacillus sp. nov., isolated from rhizosphere soil of tomato.</title>
        <authorList>
            <person name="Weon H.-Y."/>
            <person name="Lee S.A."/>
        </authorList>
    </citation>
    <scope>NUCLEOTIDE SEQUENCE [LARGE SCALE GENOMIC DNA]</scope>
    <source>
        <strain evidence="1 2">14171R-81</strain>
        <plasmid evidence="1 2">unnamed2</plasmid>
    </source>
</reference>
<dbReference type="Proteomes" id="UP000479114">
    <property type="component" value="Plasmid unnamed2"/>
</dbReference>
<sequence>MQGDGVRYDRYNRMLYHPDYHPNQGKPYTTKENAYLCKHYIRGQVKTLALDMGRTEHSIRQHVNELRRLGQFDHYKSMVFKDE</sequence>
<organism evidence="1 2">
    <name type="scientific">Paenibacillus rhizovicinus</name>
    <dbReference type="NCBI Taxonomy" id="2704463"/>
    <lineage>
        <taxon>Bacteria</taxon>
        <taxon>Bacillati</taxon>
        <taxon>Bacillota</taxon>
        <taxon>Bacilli</taxon>
        <taxon>Bacillales</taxon>
        <taxon>Paenibacillaceae</taxon>
        <taxon>Paenibacillus</taxon>
    </lineage>
</organism>
<keyword evidence="2" id="KW-1185">Reference proteome</keyword>
<evidence type="ECO:0000313" key="1">
    <source>
        <dbReference type="EMBL" id="QHW35871.1"/>
    </source>
</evidence>
<evidence type="ECO:0000313" key="2">
    <source>
        <dbReference type="Proteomes" id="UP000479114"/>
    </source>
</evidence>
<dbReference type="EMBL" id="CP048288">
    <property type="protein sequence ID" value="QHW35871.1"/>
    <property type="molecule type" value="Genomic_DNA"/>
</dbReference>
<dbReference type="AlphaFoldDB" id="A0A6C0PBS9"/>
<geneLocation type="plasmid" evidence="1 2">
    <name>unnamed2</name>
</geneLocation>
<dbReference type="KEGG" id="prz:GZH47_33460"/>
<gene>
    <name evidence="1" type="ORF">GZH47_33460</name>
</gene>
<keyword evidence="1" id="KW-0614">Plasmid</keyword>